<dbReference type="GO" id="GO:0005789">
    <property type="term" value="C:endoplasmic reticulum membrane"/>
    <property type="evidence" value="ECO:0007669"/>
    <property type="project" value="UniProtKB-SubCell"/>
</dbReference>
<evidence type="ECO:0000313" key="7">
    <source>
        <dbReference type="EMBL" id="KAF8905774.1"/>
    </source>
</evidence>
<dbReference type="AlphaFoldDB" id="A0A9P5NT37"/>
<evidence type="ECO:0000256" key="2">
    <source>
        <dbReference type="ARBA" id="ARBA00022692"/>
    </source>
</evidence>
<gene>
    <name evidence="7" type="ORF">CPB84DRAFT_1676281</name>
</gene>
<comment type="caution">
    <text evidence="5">Lacks conserved residue(s) required for the propagation of feature annotation.</text>
</comment>
<keyword evidence="5" id="KW-0256">Endoplasmic reticulum</keyword>
<evidence type="ECO:0000256" key="6">
    <source>
        <dbReference type="SAM" id="SignalP"/>
    </source>
</evidence>
<organism evidence="7 8">
    <name type="scientific">Gymnopilus junonius</name>
    <name type="common">Spectacular rustgill mushroom</name>
    <name type="synonym">Gymnopilus spectabilis subsp. junonius</name>
    <dbReference type="NCBI Taxonomy" id="109634"/>
    <lineage>
        <taxon>Eukaryota</taxon>
        <taxon>Fungi</taxon>
        <taxon>Dikarya</taxon>
        <taxon>Basidiomycota</taxon>
        <taxon>Agaricomycotina</taxon>
        <taxon>Agaricomycetes</taxon>
        <taxon>Agaricomycetidae</taxon>
        <taxon>Agaricales</taxon>
        <taxon>Agaricineae</taxon>
        <taxon>Hymenogastraceae</taxon>
        <taxon>Gymnopilus</taxon>
    </lineage>
</organism>
<dbReference type="PANTHER" id="PTHR12714">
    <property type="entry name" value="PROTEIN-S ISOPRENYLCYSTEINE O-METHYLTRANSFERASE"/>
    <property type="match status" value="1"/>
</dbReference>
<evidence type="ECO:0000256" key="1">
    <source>
        <dbReference type="ARBA" id="ARBA00004141"/>
    </source>
</evidence>
<dbReference type="Gene3D" id="1.20.120.1630">
    <property type="match status" value="1"/>
</dbReference>
<keyword evidence="8" id="KW-1185">Reference proteome</keyword>
<feature type="transmembrane region" description="Helical" evidence="5">
    <location>
        <begin position="183"/>
        <end position="201"/>
    </location>
</feature>
<feature type="chain" id="PRO_5040441313" description="Protein-S-isoprenylcysteine O-methyltransferase" evidence="6">
    <location>
        <begin position="18"/>
        <end position="236"/>
    </location>
</feature>
<keyword evidence="6" id="KW-0732">Signal</keyword>
<dbReference type="Proteomes" id="UP000724874">
    <property type="component" value="Unassembled WGS sequence"/>
</dbReference>
<dbReference type="PANTHER" id="PTHR12714:SF9">
    <property type="entry name" value="PROTEIN-S-ISOPRENYLCYSTEINE O-METHYLTRANSFERASE"/>
    <property type="match status" value="1"/>
</dbReference>
<reference evidence="7" key="1">
    <citation type="submission" date="2020-11" db="EMBL/GenBank/DDBJ databases">
        <authorList>
            <consortium name="DOE Joint Genome Institute"/>
            <person name="Ahrendt S."/>
            <person name="Riley R."/>
            <person name="Andreopoulos W."/>
            <person name="LaButti K."/>
            <person name="Pangilinan J."/>
            <person name="Ruiz-duenas F.J."/>
            <person name="Barrasa J.M."/>
            <person name="Sanchez-Garcia M."/>
            <person name="Camarero S."/>
            <person name="Miyauchi S."/>
            <person name="Serrano A."/>
            <person name="Linde D."/>
            <person name="Babiker R."/>
            <person name="Drula E."/>
            <person name="Ayuso-Fernandez I."/>
            <person name="Pacheco R."/>
            <person name="Padilla G."/>
            <person name="Ferreira P."/>
            <person name="Barriuso J."/>
            <person name="Kellner H."/>
            <person name="Castanera R."/>
            <person name="Alfaro M."/>
            <person name="Ramirez L."/>
            <person name="Pisabarro A.G."/>
            <person name="Kuo A."/>
            <person name="Tritt A."/>
            <person name="Lipzen A."/>
            <person name="He G."/>
            <person name="Yan M."/>
            <person name="Ng V."/>
            <person name="Cullen D."/>
            <person name="Martin F."/>
            <person name="Rosso M.-N."/>
            <person name="Henrissat B."/>
            <person name="Hibbett D."/>
            <person name="Martinez A.T."/>
            <person name="Grigoriev I.V."/>
        </authorList>
    </citation>
    <scope>NUCLEOTIDE SEQUENCE</scope>
    <source>
        <strain evidence="7">AH 44721</strain>
    </source>
</reference>
<name>A0A9P5NT37_GYMJU</name>
<evidence type="ECO:0000313" key="8">
    <source>
        <dbReference type="Proteomes" id="UP000724874"/>
    </source>
</evidence>
<evidence type="ECO:0000256" key="4">
    <source>
        <dbReference type="ARBA" id="ARBA00023136"/>
    </source>
</evidence>
<keyword evidence="4 5" id="KW-0472">Membrane</keyword>
<keyword evidence="5" id="KW-0808">Transferase</keyword>
<dbReference type="GO" id="GO:0032259">
    <property type="term" value="P:methylation"/>
    <property type="evidence" value="ECO:0007669"/>
    <property type="project" value="UniProtKB-KW"/>
</dbReference>
<evidence type="ECO:0000256" key="3">
    <source>
        <dbReference type="ARBA" id="ARBA00022989"/>
    </source>
</evidence>
<keyword evidence="3 5" id="KW-1133">Transmembrane helix</keyword>
<dbReference type="GO" id="GO:0004671">
    <property type="term" value="F:protein C-terminal S-isoprenylcysteine carboxyl O-methyltransferase activity"/>
    <property type="evidence" value="ECO:0007669"/>
    <property type="project" value="UniProtKB-EC"/>
</dbReference>
<dbReference type="OrthoDB" id="422086at2759"/>
<keyword evidence="5" id="KW-0489">Methyltransferase</keyword>
<keyword evidence="2 5" id="KW-0812">Transmembrane</keyword>
<accession>A0A9P5NT37</accession>
<feature type="transmembrane region" description="Helical" evidence="5">
    <location>
        <begin position="154"/>
        <end position="171"/>
    </location>
</feature>
<feature type="signal peptide" evidence="6">
    <location>
        <begin position="1"/>
        <end position="17"/>
    </location>
</feature>
<sequence>MKASLLRIPFTLSVVWAVHMTTTPPQAPAKPHERVGPIGPEVSLLPVLLKAGSWTISLVETSVVCASLYPSNSLSRYIMAAFLHSSATPNGLRVTWMSVFAWILTLVGALGRQSCYRTMQEMFTFELSLRKDHRLVTSGLYSIVRHPSYIMAELALYGALTFYVMPGSWVTECSGLFRRSNNGLFLAVCWLVASVPSVFFLKSRLDKEDAMLKEHFGAEWEAWATRVPFRLFPGLY</sequence>
<feature type="transmembrane region" description="Helical" evidence="5">
    <location>
        <begin position="94"/>
        <end position="111"/>
    </location>
</feature>
<comment type="catalytic activity">
    <reaction evidence="5">
        <text>[protein]-C-terminal S-[(2E,6E)-farnesyl]-L-cysteine + S-adenosyl-L-methionine = [protein]-C-terminal S-[(2E,6E)-farnesyl]-L-cysteine methyl ester + S-adenosyl-L-homocysteine</text>
        <dbReference type="Rhea" id="RHEA:21672"/>
        <dbReference type="Rhea" id="RHEA-COMP:12125"/>
        <dbReference type="Rhea" id="RHEA-COMP:12126"/>
        <dbReference type="ChEBI" id="CHEBI:57856"/>
        <dbReference type="ChEBI" id="CHEBI:59789"/>
        <dbReference type="ChEBI" id="CHEBI:90510"/>
        <dbReference type="ChEBI" id="CHEBI:90511"/>
        <dbReference type="EC" id="2.1.1.100"/>
    </reaction>
</comment>
<comment type="caution">
    <text evidence="7">The sequence shown here is derived from an EMBL/GenBank/DDBJ whole genome shotgun (WGS) entry which is preliminary data.</text>
</comment>
<proteinExistence type="inferred from homology"/>
<comment type="similarity">
    <text evidence="5">Belongs to the class VI-like SAM-binding methyltransferase superfamily. Isoprenylcysteine carboxyl methyltransferase family.</text>
</comment>
<dbReference type="EC" id="2.1.1.100" evidence="5"/>
<protein>
    <recommendedName>
        <fullName evidence="5">Protein-S-isoprenylcysteine O-methyltransferase</fullName>
        <ecNumber evidence="5">2.1.1.100</ecNumber>
    </recommendedName>
</protein>
<dbReference type="InterPro" id="IPR007269">
    <property type="entry name" value="ICMT_MeTrfase"/>
</dbReference>
<keyword evidence="5" id="KW-0949">S-adenosyl-L-methionine</keyword>
<comment type="subcellular location">
    <subcellularLocation>
        <location evidence="5">Endoplasmic reticulum membrane</location>
        <topology evidence="5">Multi-pass membrane protein</topology>
    </subcellularLocation>
    <subcellularLocation>
        <location evidence="1">Membrane</location>
        <topology evidence="1">Multi-pass membrane protein</topology>
    </subcellularLocation>
</comment>
<dbReference type="Pfam" id="PF04140">
    <property type="entry name" value="ICMT"/>
    <property type="match status" value="1"/>
</dbReference>
<evidence type="ECO:0000256" key="5">
    <source>
        <dbReference type="RuleBase" id="RU362022"/>
    </source>
</evidence>
<dbReference type="EMBL" id="JADNYJ010000021">
    <property type="protein sequence ID" value="KAF8905774.1"/>
    <property type="molecule type" value="Genomic_DNA"/>
</dbReference>